<dbReference type="Proteomes" id="UP000288216">
    <property type="component" value="Unassembled WGS sequence"/>
</dbReference>
<feature type="compositionally biased region" description="Basic residues" evidence="1">
    <location>
        <begin position="70"/>
        <end position="81"/>
    </location>
</feature>
<organism evidence="3 4">
    <name type="scientific">Scyliorhinus torazame</name>
    <name type="common">Cloudy catshark</name>
    <name type="synonym">Catulus torazame</name>
    <dbReference type="NCBI Taxonomy" id="75743"/>
    <lineage>
        <taxon>Eukaryota</taxon>
        <taxon>Metazoa</taxon>
        <taxon>Chordata</taxon>
        <taxon>Craniata</taxon>
        <taxon>Vertebrata</taxon>
        <taxon>Chondrichthyes</taxon>
        <taxon>Elasmobranchii</taxon>
        <taxon>Galeomorphii</taxon>
        <taxon>Galeoidea</taxon>
        <taxon>Carcharhiniformes</taxon>
        <taxon>Scyliorhinidae</taxon>
        <taxon>Scyliorhinus</taxon>
    </lineage>
</organism>
<dbReference type="OMA" id="WKQNRGI"/>
<name>A0A401NUE6_SCYTO</name>
<dbReference type="InterPro" id="IPR028124">
    <property type="entry name" value="SMAP_dom"/>
</dbReference>
<feature type="compositionally biased region" description="Basic and acidic residues" evidence="1">
    <location>
        <begin position="228"/>
        <end position="252"/>
    </location>
</feature>
<dbReference type="PANTHER" id="PTHR22426:SF1">
    <property type="entry name" value="LYSINE-RICH NUCLEOLAR PROTEIN 1"/>
    <property type="match status" value="1"/>
</dbReference>
<feature type="domain" description="Small acidic protein-like" evidence="2">
    <location>
        <begin position="441"/>
        <end position="511"/>
    </location>
</feature>
<evidence type="ECO:0000313" key="4">
    <source>
        <dbReference type="Proteomes" id="UP000288216"/>
    </source>
</evidence>
<evidence type="ECO:0000259" key="2">
    <source>
        <dbReference type="Pfam" id="PF15477"/>
    </source>
</evidence>
<feature type="compositionally biased region" description="Basic residues" evidence="1">
    <location>
        <begin position="153"/>
        <end position="162"/>
    </location>
</feature>
<reference evidence="3 4" key="1">
    <citation type="journal article" date="2018" name="Nat. Ecol. Evol.">
        <title>Shark genomes provide insights into elasmobranch evolution and the origin of vertebrates.</title>
        <authorList>
            <person name="Hara Y"/>
            <person name="Yamaguchi K"/>
            <person name="Onimaru K"/>
            <person name="Kadota M"/>
            <person name="Koyanagi M"/>
            <person name="Keeley SD"/>
            <person name="Tatsumi K"/>
            <person name="Tanaka K"/>
            <person name="Motone F"/>
            <person name="Kageyama Y"/>
            <person name="Nozu R"/>
            <person name="Adachi N"/>
            <person name="Nishimura O"/>
            <person name="Nakagawa R"/>
            <person name="Tanegashima C"/>
            <person name="Kiyatake I"/>
            <person name="Matsumoto R"/>
            <person name="Murakumo K"/>
            <person name="Nishida K"/>
            <person name="Terakita A"/>
            <person name="Kuratani S"/>
            <person name="Sato K"/>
            <person name="Hyodo S Kuraku.S."/>
        </authorList>
    </citation>
    <scope>NUCLEOTIDE SEQUENCE [LARGE SCALE GENOMIC DNA]</scope>
</reference>
<feature type="compositionally biased region" description="Basic and acidic residues" evidence="1">
    <location>
        <begin position="210"/>
        <end position="220"/>
    </location>
</feature>
<feature type="compositionally biased region" description="Basic residues" evidence="1">
    <location>
        <begin position="264"/>
        <end position="273"/>
    </location>
</feature>
<accession>A0A401NUE6</accession>
<feature type="compositionally biased region" description="Basic and acidic residues" evidence="1">
    <location>
        <begin position="102"/>
        <end position="113"/>
    </location>
</feature>
<comment type="caution">
    <text evidence="3">The sequence shown here is derived from an EMBL/GenBank/DDBJ whole genome shotgun (WGS) entry which is preliminary data.</text>
</comment>
<gene>
    <name evidence="3" type="ORF">scyTo_0011753</name>
</gene>
<keyword evidence="4" id="KW-1185">Reference proteome</keyword>
<dbReference type="OrthoDB" id="9451331at2759"/>
<dbReference type="STRING" id="75743.A0A401NUE6"/>
<dbReference type="Pfam" id="PF15477">
    <property type="entry name" value="SMAP"/>
    <property type="match status" value="1"/>
</dbReference>
<feature type="region of interest" description="Disordered" evidence="1">
    <location>
        <begin position="29"/>
        <end position="304"/>
    </location>
</feature>
<dbReference type="AlphaFoldDB" id="A0A401NUE6"/>
<feature type="compositionally biased region" description="Basic and acidic residues" evidence="1">
    <location>
        <begin position="136"/>
        <end position="152"/>
    </location>
</feature>
<feature type="region of interest" description="Disordered" evidence="1">
    <location>
        <begin position="331"/>
        <end position="371"/>
    </location>
</feature>
<evidence type="ECO:0000313" key="3">
    <source>
        <dbReference type="EMBL" id="GCB64462.1"/>
    </source>
</evidence>
<dbReference type="EMBL" id="BFAA01005455">
    <property type="protein sequence ID" value="GCB64462.1"/>
    <property type="molecule type" value="Genomic_DNA"/>
</dbReference>
<dbReference type="PANTHER" id="PTHR22426">
    <property type="entry name" value="ARGININE_SERINE-RICH COILED-COIL PROTEIN 2"/>
    <property type="match status" value="1"/>
</dbReference>
<feature type="compositionally biased region" description="Basic and acidic residues" evidence="1">
    <location>
        <begin position="32"/>
        <end position="43"/>
    </location>
</feature>
<protein>
    <recommendedName>
        <fullName evidence="2">Small acidic protein-like domain-containing protein</fullName>
    </recommendedName>
</protein>
<feature type="compositionally biased region" description="Basic residues" evidence="1">
    <location>
        <begin position="200"/>
        <end position="209"/>
    </location>
</feature>
<proteinExistence type="predicted"/>
<sequence>MTMFKNEIETIQSKSVKSKKQIEINIIVNQNKEYEEKNKFEREKKKRRKTETKNILIEANDIDVGSDPKRSKKKKSKSRKSSTRDEEDPKIEKQMTKKSRRESKIGEDKCDGSKKKRKKNLKPDDHSDPQNISEQCLRKRCEDDPNKAPDKSKHNKKKKKKNKDADMEEGLTKSIKTSNGTADKLGKTIKVSCVAEAKSVKKRKKKKRSHSVDTSEDEKPRKKRKRDRNIDEPDAGNDKFKVTDSRKQKDGQMLDTVSNNTDKTHKKKRKKEKVRTQQPVEKRVKGVEQMGSDTEFITKSSKKRKRFIEAEGEEIETLDRERLTSDKTNNVCKLQNSPATPKGRKQKAAFNAEKSVGTEKKIKRKKKDSSGMHVCKVKEEFPDNGDLLIMSEKKGNLFEVTIDKARRQALQEEIDRVSGKTGTLETKVSPEIKSRCTGTQWDSATFGSLEQKNKFLRLMGGFKSSNLPQSSTCGKPNMVLNKEEEQKCNRTLQQEFDKALNLRQHRGIGLGLFWLSEAIKQLVYLPIAVNIH</sequence>
<evidence type="ECO:0000256" key="1">
    <source>
        <dbReference type="SAM" id="MobiDB-lite"/>
    </source>
</evidence>